<organism evidence="2 3">
    <name type="scientific">Staphylococcus hsinchuensis</name>
    <dbReference type="NCBI Taxonomy" id="3051183"/>
    <lineage>
        <taxon>Bacteria</taxon>
        <taxon>Bacillati</taxon>
        <taxon>Bacillota</taxon>
        <taxon>Bacilli</taxon>
        <taxon>Bacillales</taxon>
        <taxon>Staphylococcaceae</taxon>
        <taxon>Staphylococcus</taxon>
    </lineage>
</organism>
<feature type="coiled-coil region" evidence="1">
    <location>
        <begin position="16"/>
        <end position="46"/>
    </location>
</feature>
<sequence>MENIRLDGEMTYDELMAELEQGLKDAKENEKLIKELEEKERKEKDRGSKK</sequence>
<dbReference type="RefSeq" id="WP_251517066.1">
    <property type="nucleotide sequence ID" value="NZ_CP128355.1"/>
</dbReference>
<evidence type="ECO:0000313" key="2">
    <source>
        <dbReference type="EMBL" id="XAF70079.1"/>
    </source>
</evidence>
<name>A0ABZ3ECP0_9STAP</name>
<keyword evidence="3" id="KW-1185">Reference proteome</keyword>
<proteinExistence type="predicted"/>
<accession>A0ABZ3ECP0</accession>
<evidence type="ECO:0000256" key="1">
    <source>
        <dbReference type="SAM" id="Coils"/>
    </source>
</evidence>
<gene>
    <name evidence="2" type="ORF">QQM35_08365</name>
</gene>
<dbReference type="Proteomes" id="UP001436297">
    <property type="component" value="Chromosome"/>
</dbReference>
<reference evidence="2 3" key="1">
    <citation type="journal article" date="2024" name="Pathogens">
        <title>Staphylococcus hsinchuensis sp. nov., Isolated from Soymilk.</title>
        <authorList>
            <person name="Wang Y.T."/>
            <person name="Lin Y.C."/>
            <person name="Hsieh Y.H."/>
            <person name="Lin Y.T."/>
            <person name="Hamada M."/>
            <person name="Chen C.C."/>
            <person name="Liou J.S."/>
            <person name="Lee A.Y."/>
            <person name="Zhang W.L."/>
            <person name="Chen Y.T."/>
            <person name="Huang C.H."/>
        </authorList>
    </citation>
    <scope>NUCLEOTIDE SEQUENCE [LARGE SCALE GENOMIC DNA]</scope>
    <source>
        <strain evidence="2 3">H164</strain>
    </source>
</reference>
<dbReference type="EMBL" id="CP128355">
    <property type="protein sequence ID" value="XAF70079.1"/>
    <property type="molecule type" value="Genomic_DNA"/>
</dbReference>
<protein>
    <submittedName>
        <fullName evidence="2">Uncharacterized protein</fullName>
    </submittedName>
</protein>
<evidence type="ECO:0000313" key="3">
    <source>
        <dbReference type="Proteomes" id="UP001436297"/>
    </source>
</evidence>
<keyword evidence="1" id="KW-0175">Coiled coil</keyword>